<keyword evidence="2" id="KW-0560">Oxidoreductase</keyword>
<dbReference type="OrthoDB" id="4174719at2"/>
<protein>
    <recommendedName>
        <fullName evidence="1">peptide-methionine (S)-S-oxide reductase</fullName>
        <ecNumber evidence="1">1.8.4.11</ecNumber>
    </recommendedName>
</protein>
<dbReference type="SUPFAM" id="SSF55068">
    <property type="entry name" value="Peptide methionine sulfoxide reductase"/>
    <property type="match status" value="1"/>
</dbReference>
<proteinExistence type="predicted"/>
<comment type="catalytic activity">
    <reaction evidence="3">
        <text>L-methionyl-[protein] + [thioredoxin]-disulfide + H2O = L-methionyl-(S)-S-oxide-[protein] + [thioredoxin]-dithiol</text>
        <dbReference type="Rhea" id="RHEA:14217"/>
        <dbReference type="Rhea" id="RHEA-COMP:10698"/>
        <dbReference type="Rhea" id="RHEA-COMP:10700"/>
        <dbReference type="Rhea" id="RHEA-COMP:12313"/>
        <dbReference type="Rhea" id="RHEA-COMP:12315"/>
        <dbReference type="ChEBI" id="CHEBI:15377"/>
        <dbReference type="ChEBI" id="CHEBI:16044"/>
        <dbReference type="ChEBI" id="CHEBI:29950"/>
        <dbReference type="ChEBI" id="CHEBI:44120"/>
        <dbReference type="ChEBI" id="CHEBI:50058"/>
        <dbReference type="EC" id="1.8.4.11"/>
    </reaction>
</comment>
<evidence type="ECO:0000256" key="3">
    <source>
        <dbReference type="ARBA" id="ARBA00047806"/>
    </source>
</evidence>
<dbReference type="InterPro" id="IPR036509">
    <property type="entry name" value="Met_Sox_Rdtase_MsrA_sf"/>
</dbReference>
<dbReference type="Proteomes" id="UP000427906">
    <property type="component" value="Chromosome"/>
</dbReference>
<evidence type="ECO:0000313" key="7">
    <source>
        <dbReference type="Proteomes" id="UP000427906"/>
    </source>
</evidence>
<name>A0A5K7YNH5_9BACT</name>
<feature type="domain" description="Peptide methionine sulphoxide reductase MsrA" evidence="5">
    <location>
        <begin position="2"/>
        <end position="122"/>
    </location>
</feature>
<dbReference type="EMBL" id="AP021874">
    <property type="protein sequence ID" value="BBO70358.1"/>
    <property type="molecule type" value="Genomic_DNA"/>
</dbReference>
<organism evidence="6 7">
    <name type="scientific">Desulfosarcina alkanivorans</name>
    <dbReference type="NCBI Taxonomy" id="571177"/>
    <lineage>
        <taxon>Bacteria</taxon>
        <taxon>Pseudomonadati</taxon>
        <taxon>Thermodesulfobacteriota</taxon>
        <taxon>Desulfobacteria</taxon>
        <taxon>Desulfobacterales</taxon>
        <taxon>Desulfosarcinaceae</taxon>
        <taxon>Desulfosarcina</taxon>
    </lineage>
</organism>
<dbReference type="InterPro" id="IPR002569">
    <property type="entry name" value="Met_Sox_Rdtase_MsrA_dom"/>
</dbReference>
<dbReference type="PANTHER" id="PTHR43774">
    <property type="entry name" value="PEPTIDE METHIONINE SULFOXIDE REDUCTASE"/>
    <property type="match status" value="1"/>
</dbReference>
<gene>
    <name evidence="6" type="ORF">DSCA_42880</name>
</gene>
<keyword evidence="7" id="KW-1185">Reference proteome</keyword>
<dbReference type="EC" id="1.8.4.11" evidence="1"/>
<evidence type="ECO:0000256" key="1">
    <source>
        <dbReference type="ARBA" id="ARBA00012502"/>
    </source>
</evidence>
<comment type="catalytic activity">
    <reaction evidence="4">
        <text>[thioredoxin]-disulfide + L-methionine + H2O = L-methionine (S)-S-oxide + [thioredoxin]-dithiol</text>
        <dbReference type="Rhea" id="RHEA:19993"/>
        <dbReference type="Rhea" id="RHEA-COMP:10698"/>
        <dbReference type="Rhea" id="RHEA-COMP:10700"/>
        <dbReference type="ChEBI" id="CHEBI:15377"/>
        <dbReference type="ChEBI" id="CHEBI:29950"/>
        <dbReference type="ChEBI" id="CHEBI:50058"/>
        <dbReference type="ChEBI" id="CHEBI:57844"/>
        <dbReference type="ChEBI" id="CHEBI:58772"/>
        <dbReference type="EC" id="1.8.4.11"/>
    </reaction>
</comment>
<reference evidence="6 7" key="1">
    <citation type="submission" date="2019-11" db="EMBL/GenBank/DDBJ databases">
        <title>Comparative genomics of hydrocarbon-degrading Desulfosarcina strains.</title>
        <authorList>
            <person name="Watanabe M."/>
            <person name="Kojima H."/>
            <person name="Fukui M."/>
        </authorList>
    </citation>
    <scope>NUCLEOTIDE SEQUENCE [LARGE SCALE GENOMIC DNA]</scope>
    <source>
        <strain evidence="6 7">PL12</strain>
    </source>
</reference>
<accession>A0A5K7YNH5</accession>
<evidence type="ECO:0000259" key="5">
    <source>
        <dbReference type="Pfam" id="PF01625"/>
    </source>
</evidence>
<dbReference type="Gene3D" id="3.30.1060.10">
    <property type="entry name" value="Peptide methionine sulphoxide reductase MsrA"/>
    <property type="match status" value="1"/>
</dbReference>
<dbReference type="Pfam" id="PF01625">
    <property type="entry name" value="PMSR"/>
    <property type="match status" value="1"/>
</dbReference>
<evidence type="ECO:0000256" key="4">
    <source>
        <dbReference type="ARBA" id="ARBA00048782"/>
    </source>
</evidence>
<dbReference type="PANTHER" id="PTHR43774:SF1">
    <property type="entry name" value="PEPTIDE METHIONINE SULFOXIDE REDUCTASE MSRA 2"/>
    <property type="match status" value="1"/>
</dbReference>
<dbReference type="KEGG" id="dalk:DSCA_42880"/>
<dbReference type="GO" id="GO:0008113">
    <property type="term" value="F:peptide-methionine (S)-S-oxide reductase activity"/>
    <property type="evidence" value="ECO:0007669"/>
    <property type="project" value="UniProtKB-EC"/>
</dbReference>
<evidence type="ECO:0000313" key="6">
    <source>
        <dbReference type="EMBL" id="BBO70358.1"/>
    </source>
</evidence>
<sequence>MIEGVIRTRVGYAGGRQDNPDYGHIGDHTETVQVDYDPQRISYDGLLDIFWRSHKPTGRAWSRQYMNAIFYHDDRQRTLATVSRSAVEKKLGRQVKTEVAPLRTFTLAEDYHQKYILKQHDNLRAEMSRIYPVHRDLIDSTAAARLNGYAAGHGSRDQLAREIDRLGLTEAGRKAVVAMTDRQWNYDRQ</sequence>
<evidence type="ECO:0000256" key="2">
    <source>
        <dbReference type="ARBA" id="ARBA00023002"/>
    </source>
</evidence>
<dbReference type="AlphaFoldDB" id="A0A5K7YNH5"/>